<dbReference type="SUPFAM" id="SSF52768">
    <property type="entry name" value="Arginase/deacetylase"/>
    <property type="match status" value="1"/>
</dbReference>
<dbReference type="Pfam" id="PF00491">
    <property type="entry name" value="Arginase"/>
    <property type="match status" value="1"/>
</dbReference>
<evidence type="ECO:0000256" key="2">
    <source>
        <dbReference type="ARBA" id="ARBA00022801"/>
    </source>
</evidence>
<dbReference type="PRINTS" id="PR00116">
    <property type="entry name" value="ARGINASE"/>
</dbReference>
<organism evidence="5 6">
    <name type="scientific">Cellulomonas xylanilytica</name>
    <dbReference type="NCBI Taxonomy" id="233583"/>
    <lineage>
        <taxon>Bacteria</taxon>
        <taxon>Bacillati</taxon>
        <taxon>Actinomycetota</taxon>
        <taxon>Actinomycetes</taxon>
        <taxon>Micrococcales</taxon>
        <taxon>Cellulomonadaceae</taxon>
        <taxon>Cellulomonas</taxon>
    </lineage>
</organism>
<protein>
    <submittedName>
        <fullName evidence="5">Arginase</fullName>
    </submittedName>
</protein>
<name>A0A510V2E5_9CELL</name>
<accession>A0A510V2E5</accession>
<dbReference type="InterPro" id="IPR006035">
    <property type="entry name" value="Ureohydrolase"/>
</dbReference>
<gene>
    <name evidence="5" type="ORF">CXY01_15740</name>
</gene>
<dbReference type="PANTHER" id="PTHR43782">
    <property type="entry name" value="ARGINASE"/>
    <property type="match status" value="1"/>
</dbReference>
<evidence type="ECO:0000256" key="3">
    <source>
        <dbReference type="ARBA" id="ARBA00023211"/>
    </source>
</evidence>
<proteinExistence type="inferred from homology"/>
<dbReference type="OrthoDB" id="7331788at2"/>
<dbReference type="GO" id="GO:0030145">
    <property type="term" value="F:manganese ion binding"/>
    <property type="evidence" value="ECO:0007669"/>
    <property type="project" value="TreeGrafter"/>
</dbReference>
<dbReference type="Gene3D" id="3.40.800.10">
    <property type="entry name" value="Ureohydrolase domain"/>
    <property type="match status" value="1"/>
</dbReference>
<dbReference type="Proteomes" id="UP000321118">
    <property type="component" value="Unassembled WGS sequence"/>
</dbReference>
<evidence type="ECO:0000256" key="1">
    <source>
        <dbReference type="ARBA" id="ARBA00022723"/>
    </source>
</evidence>
<keyword evidence="6" id="KW-1185">Reference proteome</keyword>
<keyword evidence="1" id="KW-0479">Metal-binding</keyword>
<keyword evidence="2" id="KW-0378">Hydrolase</keyword>
<comment type="caution">
    <text evidence="5">The sequence shown here is derived from an EMBL/GenBank/DDBJ whole genome shotgun (WGS) entry which is preliminary data.</text>
</comment>
<dbReference type="CDD" id="cd09999">
    <property type="entry name" value="Arginase-like_1"/>
    <property type="match status" value="1"/>
</dbReference>
<dbReference type="RefSeq" id="WP_146926813.1">
    <property type="nucleotide sequence ID" value="NZ_BJUB01000004.1"/>
</dbReference>
<dbReference type="GO" id="GO:0005737">
    <property type="term" value="C:cytoplasm"/>
    <property type="evidence" value="ECO:0007669"/>
    <property type="project" value="TreeGrafter"/>
</dbReference>
<dbReference type="EMBL" id="BJUB01000004">
    <property type="protein sequence ID" value="GEK21054.1"/>
    <property type="molecule type" value="Genomic_DNA"/>
</dbReference>
<evidence type="ECO:0000313" key="5">
    <source>
        <dbReference type="EMBL" id="GEK21054.1"/>
    </source>
</evidence>
<dbReference type="PIRSF" id="PIRSF036979">
    <property type="entry name" value="Arginase"/>
    <property type="match status" value="1"/>
</dbReference>
<reference evidence="5 6" key="1">
    <citation type="submission" date="2019-07" db="EMBL/GenBank/DDBJ databases">
        <title>Whole genome shotgun sequence of Cellulomonas xylanilytica NBRC 101102.</title>
        <authorList>
            <person name="Hosoyama A."/>
            <person name="Uohara A."/>
            <person name="Ohji S."/>
            <person name="Ichikawa N."/>
        </authorList>
    </citation>
    <scope>NUCLEOTIDE SEQUENCE [LARGE SCALE GENOMIC DNA]</scope>
    <source>
        <strain evidence="5 6">NBRC 101102</strain>
    </source>
</reference>
<evidence type="ECO:0000256" key="4">
    <source>
        <dbReference type="PROSITE-ProRule" id="PRU00742"/>
    </source>
</evidence>
<dbReference type="GO" id="GO:0004053">
    <property type="term" value="F:arginase activity"/>
    <property type="evidence" value="ECO:0007669"/>
    <property type="project" value="TreeGrafter"/>
</dbReference>
<dbReference type="InterPro" id="IPR023696">
    <property type="entry name" value="Ureohydrolase_dom_sf"/>
</dbReference>
<dbReference type="AlphaFoldDB" id="A0A510V2E5"/>
<dbReference type="PROSITE" id="PS51409">
    <property type="entry name" value="ARGINASE_2"/>
    <property type="match status" value="1"/>
</dbReference>
<dbReference type="PANTHER" id="PTHR43782:SF3">
    <property type="entry name" value="ARGINASE"/>
    <property type="match status" value="1"/>
</dbReference>
<comment type="similarity">
    <text evidence="4">Belongs to the arginase family.</text>
</comment>
<evidence type="ECO:0000313" key="6">
    <source>
        <dbReference type="Proteomes" id="UP000321118"/>
    </source>
</evidence>
<keyword evidence="3" id="KW-0464">Manganese</keyword>
<sequence length="289" mass="29980">MAAPTPSLRLITVPYDSGRRGVRHGAGPDALVAGGAVARLARAGRPVDRREVTCGPLAAGEAAADVEVMRAVRALVADAVEDRAAPVVLAGNCGATLGVVAGLPAPRVGVLWLDAHGDLNDPRTSASGFVDGMSLSMLTGRSWTGLTQRVPGFAPVADADVLLVGAHELDPAERELLDRSRIGLLTVDALRDDPAAVTRAVTALVDGVDAVHVHVDLDVHDLDVGRANSWSAPGGLRPEEVRAVIRAAADRAPVRSATLASWDPALDDDHRMRDVALDLVELLGAALTH</sequence>